<dbReference type="NCBIfam" id="NF045669">
    <property type="entry name" value="DVU1555_fam_CGA"/>
    <property type="match status" value="1"/>
</dbReference>
<dbReference type="EMBL" id="CP015518">
    <property type="protein sequence ID" value="APG26207.1"/>
    <property type="molecule type" value="Genomic_DNA"/>
</dbReference>
<keyword evidence="2" id="KW-1185">Reference proteome</keyword>
<dbReference type="InterPro" id="IPR010181">
    <property type="entry name" value="CGCAxxGCC_motif"/>
</dbReference>
<evidence type="ECO:0000313" key="2">
    <source>
        <dbReference type="Proteomes" id="UP000182264"/>
    </source>
</evidence>
<protein>
    <recommendedName>
        <fullName evidence="3">C_GCAxxG_C_C family protein</fullName>
    </recommendedName>
</protein>
<organism evidence="1 2">
    <name type="scientific">Syntrophotalea acetylenica</name>
    <name type="common">Pelobacter acetylenicus</name>
    <dbReference type="NCBI Taxonomy" id="29542"/>
    <lineage>
        <taxon>Bacteria</taxon>
        <taxon>Pseudomonadati</taxon>
        <taxon>Thermodesulfobacteriota</taxon>
        <taxon>Desulfuromonadia</taxon>
        <taxon>Desulfuromonadales</taxon>
        <taxon>Syntrophotaleaceae</taxon>
        <taxon>Syntrophotalea</taxon>
    </lineage>
</organism>
<reference evidence="1 2" key="1">
    <citation type="journal article" date="2017" name="Genome Announc.">
        <title>Complete Genome Sequences of Two Acetylene-Fermenting Pelobacter acetylenicus Strains.</title>
        <authorList>
            <person name="Sutton J.M."/>
            <person name="Baesman S.M."/>
            <person name="Fierst J.L."/>
            <person name="Poret-Peterson A.T."/>
            <person name="Oremland R.S."/>
            <person name="Dunlap D.S."/>
            <person name="Akob D.M."/>
        </authorList>
    </citation>
    <scope>NUCLEOTIDE SEQUENCE [LARGE SCALE GENOMIC DNA]</scope>
    <source>
        <strain evidence="1 2">DSM 3247</strain>
    </source>
</reference>
<dbReference type="Pfam" id="PF09719">
    <property type="entry name" value="C_GCAxxG_C_C"/>
    <property type="match status" value="1"/>
</dbReference>
<dbReference type="Proteomes" id="UP000182264">
    <property type="component" value="Chromosome"/>
</dbReference>
<dbReference type="RefSeq" id="WP_072288038.1">
    <property type="nucleotide sequence ID" value="NZ_JAVERY010000031.1"/>
</dbReference>
<dbReference type="KEGG" id="pace:A6070_14445"/>
<name>A0A1L3GJT6_SYNAC</name>
<dbReference type="OrthoDB" id="163426at2"/>
<dbReference type="AlphaFoldDB" id="A0A1L3GJT6"/>
<sequence length="148" mass="15981">MLENTMRMFELAEKGYYCSQILLSLALDSCGRTNPDLIRTMAGLAHGAGFGAGTCGALTGGCCLLAFYSAKGSDTEEETELFMGMRQQLTEWFIESVGEQYGGVDCETIVGDGADKQIRCGQIVGAVYAKARDILTRNGFDMSICKQD</sequence>
<evidence type="ECO:0008006" key="3">
    <source>
        <dbReference type="Google" id="ProtNLM"/>
    </source>
</evidence>
<proteinExistence type="predicted"/>
<evidence type="ECO:0000313" key="1">
    <source>
        <dbReference type="EMBL" id="APG26207.1"/>
    </source>
</evidence>
<dbReference type="STRING" id="29542.A6070_14445"/>
<gene>
    <name evidence="1" type="ORF">A7E75_05810</name>
</gene>
<accession>A0A1L3GJT6</accession>